<evidence type="ECO:0000313" key="1">
    <source>
        <dbReference type="EMBL" id="KAK2866949.1"/>
    </source>
</evidence>
<dbReference type="Proteomes" id="UP001187343">
    <property type="component" value="Unassembled WGS sequence"/>
</dbReference>
<organism evidence="1 2">
    <name type="scientific">Cirrhinus molitorella</name>
    <name type="common">mud carp</name>
    <dbReference type="NCBI Taxonomy" id="172907"/>
    <lineage>
        <taxon>Eukaryota</taxon>
        <taxon>Metazoa</taxon>
        <taxon>Chordata</taxon>
        <taxon>Craniata</taxon>
        <taxon>Vertebrata</taxon>
        <taxon>Euteleostomi</taxon>
        <taxon>Actinopterygii</taxon>
        <taxon>Neopterygii</taxon>
        <taxon>Teleostei</taxon>
        <taxon>Ostariophysi</taxon>
        <taxon>Cypriniformes</taxon>
        <taxon>Cyprinidae</taxon>
        <taxon>Labeoninae</taxon>
        <taxon>Labeonini</taxon>
        <taxon>Cirrhinus</taxon>
    </lineage>
</organism>
<keyword evidence="2" id="KW-1185">Reference proteome</keyword>
<sequence>MKTEERMQPWIDDVRSQTISGAEGSDSCSLASSGYGSSSEADIWSITGSSHSKDSSLINRFKSGFLKILNSMELTPPLMSGHERSNTSSMGSSAYGSFRSKAEANIRKLYYTTAFVQQFNRVLFVSHSSKNMDTSPGLEHMFLQSSKVLSVRADDVKLLFDDLSDQLLVLRQCDIPNIQRW</sequence>
<comment type="caution">
    <text evidence="1">The sequence shown here is derived from an EMBL/GenBank/DDBJ whole genome shotgun (WGS) entry which is preliminary data.</text>
</comment>
<dbReference type="EMBL" id="JAUYZG010000025">
    <property type="protein sequence ID" value="KAK2866949.1"/>
    <property type="molecule type" value="Genomic_DNA"/>
</dbReference>
<reference evidence="1" key="1">
    <citation type="submission" date="2023-08" db="EMBL/GenBank/DDBJ databases">
        <title>Chromosome-level Genome Assembly of mud carp (Cirrhinus molitorella).</title>
        <authorList>
            <person name="Liu H."/>
        </authorList>
    </citation>
    <scope>NUCLEOTIDE SEQUENCE</scope>
    <source>
        <strain evidence="1">Prfri</strain>
        <tissue evidence="1">Muscle</tissue>
    </source>
</reference>
<evidence type="ECO:0000313" key="2">
    <source>
        <dbReference type="Proteomes" id="UP001187343"/>
    </source>
</evidence>
<name>A0AA88NZ34_9TELE</name>
<gene>
    <name evidence="1" type="ORF">Q8A67_025066</name>
</gene>
<dbReference type="AlphaFoldDB" id="A0AA88NZ34"/>
<proteinExistence type="predicted"/>
<accession>A0AA88NZ34</accession>
<protein>
    <submittedName>
        <fullName evidence="1">Uncharacterized protein</fullName>
    </submittedName>
</protein>